<organism evidence="1 2">
    <name type="scientific">Eleginops maclovinus</name>
    <name type="common">Patagonian blennie</name>
    <name type="synonym">Eleginus maclovinus</name>
    <dbReference type="NCBI Taxonomy" id="56733"/>
    <lineage>
        <taxon>Eukaryota</taxon>
        <taxon>Metazoa</taxon>
        <taxon>Chordata</taxon>
        <taxon>Craniata</taxon>
        <taxon>Vertebrata</taxon>
        <taxon>Euteleostomi</taxon>
        <taxon>Actinopterygii</taxon>
        <taxon>Neopterygii</taxon>
        <taxon>Teleostei</taxon>
        <taxon>Neoteleostei</taxon>
        <taxon>Acanthomorphata</taxon>
        <taxon>Eupercaria</taxon>
        <taxon>Perciformes</taxon>
        <taxon>Notothenioidei</taxon>
        <taxon>Eleginopidae</taxon>
        <taxon>Eleginops</taxon>
    </lineage>
</organism>
<dbReference type="Proteomes" id="UP001346869">
    <property type="component" value="Unassembled WGS sequence"/>
</dbReference>
<proteinExistence type="predicted"/>
<evidence type="ECO:0000313" key="2">
    <source>
        <dbReference type="Proteomes" id="UP001346869"/>
    </source>
</evidence>
<accession>A0AAN7X4E1</accession>
<name>A0AAN7X4E1_ELEMC</name>
<sequence>MAHNELVALNGTQISYIGHDCKDIPDFLGEDYGLFARRLDLSFNQLRWSECHHDIKELNECYCWAGATLGQDKRRDRLM</sequence>
<reference evidence="1 2" key="1">
    <citation type="journal article" date="2023" name="Genes (Basel)">
        <title>Chromosome-Level Genome Assembly and Circadian Gene Repertoire of the Patagonia Blennie Eleginops maclovinus-The Closest Ancestral Proxy of Antarctic Cryonotothenioids.</title>
        <authorList>
            <person name="Cheng C.C."/>
            <person name="Rivera-Colon A.G."/>
            <person name="Minhas B.F."/>
            <person name="Wilson L."/>
            <person name="Rayamajhi N."/>
            <person name="Vargas-Chacoff L."/>
            <person name="Catchen J.M."/>
        </authorList>
    </citation>
    <scope>NUCLEOTIDE SEQUENCE [LARGE SCALE GENOMIC DNA]</scope>
    <source>
        <strain evidence="1">JMC-PN-2008</strain>
    </source>
</reference>
<protein>
    <submittedName>
        <fullName evidence="1">Uncharacterized protein</fullName>
    </submittedName>
</protein>
<evidence type="ECO:0000313" key="1">
    <source>
        <dbReference type="EMBL" id="KAK5854100.1"/>
    </source>
</evidence>
<reference evidence="1 2" key="2">
    <citation type="journal article" date="2023" name="Mol. Biol. Evol.">
        <title>Genomics of Secondarily Temperate Adaptation in the Only Non-Antarctic Icefish.</title>
        <authorList>
            <person name="Rivera-Colon A.G."/>
            <person name="Rayamajhi N."/>
            <person name="Minhas B.F."/>
            <person name="Madrigal G."/>
            <person name="Bilyk K.T."/>
            <person name="Yoon V."/>
            <person name="Hune M."/>
            <person name="Gregory S."/>
            <person name="Cheng C.H.C."/>
            <person name="Catchen J.M."/>
        </authorList>
    </citation>
    <scope>NUCLEOTIDE SEQUENCE [LARGE SCALE GENOMIC DNA]</scope>
    <source>
        <strain evidence="1">JMC-PN-2008</strain>
    </source>
</reference>
<dbReference type="AlphaFoldDB" id="A0AAN7X4E1"/>
<comment type="caution">
    <text evidence="1">The sequence shown here is derived from an EMBL/GenBank/DDBJ whole genome shotgun (WGS) entry which is preliminary data.</text>
</comment>
<gene>
    <name evidence="1" type="ORF">PBY51_015198</name>
</gene>
<dbReference type="EMBL" id="JAUZQC010000019">
    <property type="protein sequence ID" value="KAK5854100.1"/>
    <property type="molecule type" value="Genomic_DNA"/>
</dbReference>
<keyword evidence="2" id="KW-1185">Reference proteome</keyword>